<evidence type="ECO:0000313" key="1">
    <source>
        <dbReference type="EMBL" id="SLK03906.1"/>
    </source>
</evidence>
<dbReference type="STRING" id="428990.SAMN06295987_104304"/>
<dbReference type="EMBL" id="FVZE01000004">
    <property type="protein sequence ID" value="SLK03906.1"/>
    <property type="molecule type" value="Genomic_DNA"/>
</dbReference>
<evidence type="ECO:0000313" key="2">
    <source>
        <dbReference type="Proteomes" id="UP000190989"/>
    </source>
</evidence>
<name>A0A1U6I7C1_9SPHN</name>
<accession>A0A1U6I7C1</accession>
<reference evidence="2" key="1">
    <citation type="submission" date="2017-02" db="EMBL/GenBank/DDBJ databases">
        <authorList>
            <person name="Varghese N."/>
            <person name="Submissions S."/>
        </authorList>
    </citation>
    <scope>NUCLEOTIDE SEQUENCE [LARGE SCALE GENOMIC DNA]</scope>
    <source>
        <strain evidence="2">SM117</strain>
    </source>
</reference>
<dbReference type="Proteomes" id="UP000190989">
    <property type="component" value="Unassembled WGS sequence"/>
</dbReference>
<sequence length="130" mass="14573">MDNLVTACVDCNLGKSDKDVPFVPETCSGRHIPRIHPLLGRGFLSFKEGKCKEQGVITAVIDDDVGTLLVLQFFEWMGGSTTYQRVIPISRIVFDDASTASGLTYRLFEDNDDRNDYYEWKGGLFEDGAR</sequence>
<proteinExistence type="predicted"/>
<keyword evidence="2" id="KW-1185">Reference proteome</keyword>
<dbReference type="AlphaFoldDB" id="A0A1U6I7C1"/>
<protein>
    <submittedName>
        <fullName evidence="1">Uncharacterized protein</fullName>
    </submittedName>
</protein>
<organism evidence="1 2">
    <name type="scientific">Novosphingobium mathurense</name>
    <dbReference type="NCBI Taxonomy" id="428990"/>
    <lineage>
        <taxon>Bacteria</taxon>
        <taxon>Pseudomonadati</taxon>
        <taxon>Pseudomonadota</taxon>
        <taxon>Alphaproteobacteria</taxon>
        <taxon>Sphingomonadales</taxon>
        <taxon>Sphingomonadaceae</taxon>
        <taxon>Novosphingobium</taxon>
    </lineage>
</organism>
<gene>
    <name evidence="1" type="ORF">SAMN06295987_104304</name>
</gene>